<keyword evidence="4 5" id="KW-0472">Membrane</keyword>
<comment type="subcellular location">
    <subcellularLocation>
        <location evidence="1">Membrane</location>
        <topology evidence="1">Multi-pass membrane protein</topology>
    </subcellularLocation>
</comment>
<dbReference type="EMBL" id="UYRT01108752">
    <property type="protein sequence ID" value="VDN45133.1"/>
    <property type="molecule type" value="Genomic_DNA"/>
</dbReference>
<dbReference type="AlphaFoldDB" id="A0A3P7P4E0"/>
<keyword evidence="3 5" id="KW-1133">Transmembrane helix</keyword>
<dbReference type="GO" id="GO:0016020">
    <property type="term" value="C:membrane"/>
    <property type="evidence" value="ECO:0007669"/>
    <property type="project" value="UniProtKB-SubCell"/>
</dbReference>
<evidence type="ECO:0000256" key="1">
    <source>
        <dbReference type="ARBA" id="ARBA00004141"/>
    </source>
</evidence>
<protein>
    <recommendedName>
        <fullName evidence="6">TRC8-like N-terminal domain-containing protein</fullName>
    </recommendedName>
</protein>
<keyword evidence="2 5" id="KW-0812">Transmembrane</keyword>
<feature type="transmembrane region" description="Helical" evidence="5">
    <location>
        <begin position="30"/>
        <end position="48"/>
    </location>
</feature>
<evidence type="ECO:0000256" key="5">
    <source>
        <dbReference type="SAM" id="Phobius"/>
    </source>
</evidence>
<evidence type="ECO:0000259" key="6">
    <source>
        <dbReference type="Pfam" id="PF13705"/>
    </source>
</evidence>
<dbReference type="Pfam" id="PF13705">
    <property type="entry name" value="TRC8_N"/>
    <property type="match status" value="1"/>
</dbReference>
<gene>
    <name evidence="7" type="ORF">GPUH_LOCUS26127</name>
</gene>
<evidence type="ECO:0000256" key="3">
    <source>
        <dbReference type="ARBA" id="ARBA00022989"/>
    </source>
</evidence>
<organism evidence="7 8">
    <name type="scientific">Gongylonema pulchrum</name>
    <dbReference type="NCBI Taxonomy" id="637853"/>
    <lineage>
        <taxon>Eukaryota</taxon>
        <taxon>Metazoa</taxon>
        <taxon>Ecdysozoa</taxon>
        <taxon>Nematoda</taxon>
        <taxon>Chromadorea</taxon>
        <taxon>Rhabditida</taxon>
        <taxon>Spirurina</taxon>
        <taxon>Spiruromorpha</taxon>
        <taxon>Spiruroidea</taxon>
        <taxon>Gongylonematidae</taxon>
        <taxon>Gongylonema</taxon>
    </lineage>
</organism>
<dbReference type="InterPro" id="IPR025754">
    <property type="entry name" value="TRC8_N_dom"/>
</dbReference>
<dbReference type="OrthoDB" id="4348522at2759"/>
<feature type="domain" description="TRC8-like N-terminal" evidence="6">
    <location>
        <begin position="1"/>
        <end position="126"/>
    </location>
</feature>
<accession>A0A3P7P4E0</accession>
<sequence>MQSLYELLEPQLRALSVNGLAGGSLHTRTVILAILLIIASVTASITIARFLPIDLWCLIIVSNCLLTGIHALSATVVSGIVTCESRSRTPWEQADDLLFICKTATCAADLILSMNVVSYGILTSIEGNSILTSGRRRISWFCKIFLLLRIRTSRD</sequence>
<keyword evidence="8" id="KW-1185">Reference proteome</keyword>
<evidence type="ECO:0000313" key="7">
    <source>
        <dbReference type="EMBL" id="VDN45133.1"/>
    </source>
</evidence>
<reference evidence="7 8" key="1">
    <citation type="submission" date="2018-11" db="EMBL/GenBank/DDBJ databases">
        <authorList>
            <consortium name="Pathogen Informatics"/>
        </authorList>
    </citation>
    <scope>NUCLEOTIDE SEQUENCE [LARGE SCALE GENOMIC DNA]</scope>
</reference>
<evidence type="ECO:0000256" key="4">
    <source>
        <dbReference type="ARBA" id="ARBA00023136"/>
    </source>
</evidence>
<name>A0A3P7P4E0_9BILA</name>
<feature type="transmembrane region" description="Helical" evidence="5">
    <location>
        <begin position="55"/>
        <end position="81"/>
    </location>
</feature>
<evidence type="ECO:0000313" key="8">
    <source>
        <dbReference type="Proteomes" id="UP000271098"/>
    </source>
</evidence>
<proteinExistence type="predicted"/>
<dbReference type="Proteomes" id="UP000271098">
    <property type="component" value="Unassembled WGS sequence"/>
</dbReference>
<evidence type="ECO:0000256" key="2">
    <source>
        <dbReference type="ARBA" id="ARBA00022692"/>
    </source>
</evidence>